<dbReference type="KEGG" id="chd:Calhy_1787"/>
<evidence type="ECO:0000313" key="3">
    <source>
        <dbReference type="Proteomes" id="UP000006890"/>
    </source>
</evidence>
<keyword evidence="3" id="KW-1185">Reference proteome</keyword>
<protein>
    <submittedName>
        <fullName evidence="2">Uncharacterized protein</fullName>
    </submittedName>
</protein>
<dbReference type="STRING" id="632292.Calhy_1787"/>
<dbReference type="EMBL" id="CP002219">
    <property type="protein sequence ID" value="ADQ07500.1"/>
    <property type="molecule type" value="Genomic_DNA"/>
</dbReference>
<evidence type="ECO:0000313" key="2">
    <source>
        <dbReference type="EMBL" id="ADQ07500.1"/>
    </source>
</evidence>
<gene>
    <name evidence="2" type="ordered locus">Calhy_1787</name>
</gene>
<organism evidence="2 3">
    <name type="scientific">Caldicellulosiruptor hydrothermalis (strain DSM 18901 / VKM B-2411 / 108)</name>
    <dbReference type="NCBI Taxonomy" id="632292"/>
    <lineage>
        <taxon>Bacteria</taxon>
        <taxon>Bacillati</taxon>
        <taxon>Bacillota</taxon>
        <taxon>Bacillota incertae sedis</taxon>
        <taxon>Caldicellulosiruptorales</taxon>
        <taxon>Caldicellulosiruptoraceae</taxon>
        <taxon>Caldicellulosiruptor</taxon>
    </lineage>
</organism>
<reference evidence="2 3" key="2">
    <citation type="journal article" date="2011" name="J. Bacteriol.">
        <title>Complete genome sequences for the anaerobic, extremely thermophilic plant biomass-degrading bacteria Caldicellulosiruptor hydrothermalis, Caldicellulosiruptor kristjanssonii, Caldicellulosiruptor kronotskyensis, Caldicellulosiruptor owensenis, and Caldicellulosiruptor lactoaceticus.</title>
        <authorList>
            <person name="Blumer-Schuette S.E."/>
            <person name="Ozdemir I."/>
            <person name="Mistry D."/>
            <person name="Lucas S."/>
            <person name="Lapidus A."/>
            <person name="Cheng J.F."/>
            <person name="Goodwin L.A."/>
            <person name="Pitluck S."/>
            <person name="Land M.L."/>
            <person name="Hauser L.J."/>
            <person name="Woyke T."/>
            <person name="Mikhailova N."/>
            <person name="Pati A."/>
            <person name="Kyrpides N.C."/>
            <person name="Ivanova N."/>
            <person name="Detter J.C."/>
            <person name="Walston-Davenport K."/>
            <person name="Han S."/>
            <person name="Adams M.W."/>
            <person name="Kelly R.M."/>
        </authorList>
    </citation>
    <scope>NUCLEOTIDE SEQUENCE [LARGE SCALE GENOMIC DNA]</scope>
    <source>
        <strain evidence="3">DSM 18901 / VKM B-2411 / 108</strain>
    </source>
</reference>
<reference key="1">
    <citation type="submission" date="2010-09" db="EMBL/GenBank/DDBJ databases">
        <title>Complete sequence of Caldicellulosiruptor hydrothermalis 108.</title>
        <authorList>
            <consortium name="US DOE Joint Genome Institute"/>
            <person name="Lucas S."/>
            <person name="Copeland A."/>
            <person name="Lapidus A."/>
            <person name="Cheng J.-F."/>
            <person name="Bruce D."/>
            <person name="Goodwin L."/>
            <person name="Pitluck S."/>
            <person name="Davenport K."/>
            <person name="Detter J.C."/>
            <person name="Han C."/>
            <person name="Tapia R."/>
            <person name="Land M."/>
            <person name="Hauser L."/>
            <person name="Chang Y.-J."/>
            <person name="Jeffries C."/>
            <person name="Kyrpides N."/>
            <person name="Ivanova N."/>
            <person name="Mikhailova N."/>
            <person name="Blumer-Schuette S.E."/>
            <person name="Kelly R.M."/>
            <person name="Woyke T."/>
        </authorList>
    </citation>
    <scope>NUCLEOTIDE SEQUENCE</scope>
    <source>
        <strain>108</strain>
    </source>
</reference>
<evidence type="ECO:0000256" key="1">
    <source>
        <dbReference type="SAM" id="Phobius"/>
    </source>
</evidence>
<dbReference type="HOGENOM" id="CLU_3041381_0_0_9"/>
<proteinExistence type="predicted"/>
<keyword evidence="1" id="KW-0472">Membrane</keyword>
<name>E4QD06_CALH1</name>
<accession>E4QD06</accession>
<dbReference type="AlphaFoldDB" id="E4QD06"/>
<dbReference type="Proteomes" id="UP000006890">
    <property type="component" value="Chromosome"/>
</dbReference>
<keyword evidence="1" id="KW-1133">Transmembrane helix</keyword>
<feature type="transmembrane region" description="Helical" evidence="1">
    <location>
        <begin position="6"/>
        <end position="25"/>
    </location>
</feature>
<keyword evidence="1" id="KW-0812">Transmembrane</keyword>
<sequence length="54" mass="6352">MPRRILINIAICILPLVNKIVYMQIGLYTRKYKRENIATCSCSSPLFVYLFLRT</sequence>